<feature type="transmembrane region" description="Helical" evidence="5">
    <location>
        <begin position="197"/>
        <end position="214"/>
    </location>
</feature>
<evidence type="ECO:0000313" key="7">
    <source>
        <dbReference type="Proteomes" id="UP000645676"/>
    </source>
</evidence>
<gene>
    <name evidence="6" type="ORF">HA335_06140</name>
</gene>
<feature type="transmembrane region" description="Helical" evidence="5">
    <location>
        <begin position="174"/>
        <end position="191"/>
    </location>
</feature>
<feature type="transmembrane region" description="Helical" evidence="5">
    <location>
        <begin position="13"/>
        <end position="31"/>
    </location>
</feature>
<evidence type="ECO:0000313" key="6">
    <source>
        <dbReference type="EMBL" id="HII60127.1"/>
    </source>
</evidence>
<reference evidence="6" key="1">
    <citation type="journal article" date="2020" name="bioRxiv">
        <title>A rank-normalized archaeal taxonomy based on genome phylogeny resolves widespread incomplete and uneven classifications.</title>
        <authorList>
            <person name="Rinke C."/>
            <person name="Chuvochina M."/>
            <person name="Mussig A.J."/>
            <person name="Chaumeil P.-A."/>
            <person name="Waite D.W."/>
            <person name="Whitman W.B."/>
            <person name="Parks D.H."/>
            <person name="Hugenholtz P."/>
        </authorList>
    </citation>
    <scope>NUCLEOTIDE SEQUENCE</scope>
    <source>
        <strain evidence="6">UBA8849</strain>
    </source>
</reference>
<evidence type="ECO:0000256" key="1">
    <source>
        <dbReference type="ARBA" id="ARBA00004370"/>
    </source>
</evidence>
<dbReference type="CDD" id="cd06530">
    <property type="entry name" value="S26_SPase_I"/>
    <property type="match status" value="1"/>
</dbReference>
<keyword evidence="3 5" id="KW-1133">Transmembrane helix</keyword>
<dbReference type="PANTHER" id="PTHR10806">
    <property type="entry name" value="SIGNAL PEPTIDASE COMPLEX CATALYTIC SUBUNIT SEC11"/>
    <property type="match status" value="1"/>
</dbReference>
<dbReference type="Proteomes" id="UP000645676">
    <property type="component" value="Unassembled WGS sequence"/>
</dbReference>
<dbReference type="InterPro" id="IPR036286">
    <property type="entry name" value="LexA/Signal_pep-like_sf"/>
</dbReference>
<evidence type="ECO:0000256" key="2">
    <source>
        <dbReference type="ARBA" id="ARBA00022692"/>
    </source>
</evidence>
<proteinExistence type="predicted"/>
<dbReference type="EMBL" id="DUJR01000033">
    <property type="protein sequence ID" value="HII60127.1"/>
    <property type="molecule type" value="Genomic_DNA"/>
</dbReference>
<evidence type="ECO:0000256" key="5">
    <source>
        <dbReference type="SAM" id="Phobius"/>
    </source>
</evidence>
<comment type="caution">
    <text evidence="6">The sequence shown here is derived from an EMBL/GenBank/DDBJ whole genome shotgun (WGS) entry which is preliminary data.</text>
</comment>
<keyword evidence="2 5" id="KW-0812">Transmembrane</keyword>
<accession>A0A832WIF2</accession>
<protein>
    <submittedName>
        <fullName evidence="6">S26 family signal peptidase</fullName>
    </submittedName>
</protein>
<name>A0A832WIF2_9EURY</name>
<dbReference type="InterPro" id="IPR001733">
    <property type="entry name" value="Peptidase_S26B"/>
</dbReference>
<evidence type="ECO:0000256" key="3">
    <source>
        <dbReference type="ARBA" id="ARBA00022989"/>
    </source>
</evidence>
<dbReference type="GO" id="GO:0004252">
    <property type="term" value="F:serine-type endopeptidase activity"/>
    <property type="evidence" value="ECO:0007669"/>
    <property type="project" value="InterPro"/>
</dbReference>
<dbReference type="PANTHER" id="PTHR10806:SF6">
    <property type="entry name" value="SIGNAL PEPTIDASE COMPLEX CATALYTIC SUBUNIT SEC11"/>
    <property type="match status" value="1"/>
</dbReference>
<keyword evidence="4 5" id="KW-0472">Membrane</keyword>
<sequence>MNLKISKKDVVEWIIFLVVLFLIWSHVNVVVSDSMYPIMKRGDLVIVENAGFEFNPNDVDVGDIVVYKAHWPYYQYLLSEIDYKLNLNPYTTLYIFKEGDFKDMSVKVLGEIKTDKSSYKILEADIPKSPTKPVIHRVIDKVEFNNKTYFIIKGDNNPIHDPELVSINQIKQRVIVVDGHPLVIPYVGYLSIWLKEYWYLVVLFVLIYYAYNYLKGGRK</sequence>
<dbReference type="AlphaFoldDB" id="A0A832WIF2"/>
<dbReference type="InterPro" id="IPR019533">
    <property type="entry name" value="Peptidase_S26"/>
</dbReference>
<dbReference type="SUPFAM" id="SSF51306">
    <property type="entry name" value="LexA/Signal peptidase"/>
    <property type="match status" value="1"/>
</dbReference>
<dbReference type="GO" id="GO:0016020">
    <property type="term" value="C:membrane"/>
    <property type="evidence" value="ECO:0007669"/>
    <property type="project" value="UniProtKB-SubCell"/>
</dbReference>
<evidence type="ECO:0000256" key="4">
    <source>
        <dbReference type="ARBA" id="ARBA00023136"/>
    </source>
</evidence>
<comment type="subcellular location">
    <subcellularLocation>
        <location evidence="1">Membrane</location>
    </subcellularLocation>
</comment>
<organism evidence="6 7">
    <name type="scientific">Methanocaldococcus jannaschii</name>
    <dbReference type="NCBI Taxonomy" id="2190"/>
    <lineage>
        <taxon>Archaea</taxon>
        <taxon>Methanobacteriati</taxon>
        <taxon>Methanobacteriota</taxon>
        <taxon>Methanomada group</taxon>
        <taxon>Methanococci</taxon>
        <taxon>Methanococcales</taxon>
        <taxon>Methanocaldococcaceae</taxon>
        <taxon>Methanocaldococcus</taxon>
    </lineage>
</organism>
<dbReference type="GO" id="GO:0006465">
    <property type="term" value="P:signal peptide processing"/>
    <property type="evidence" value="ECO:0007669"/>
    <property type="project" value="InterPro"/>
</dbReference>